<sequence>MQGNYAGVFLLVVGGALFALLVLGGRAGRGLVREIWGRMGLLRWIAVAIVIIAFLDLADGVSNG</sequence>
<keyword evidence="1" id="KW-0812">Transmembrane</keyword>
<organism evidence="2 3">
    <name type="scientific">Frankia nepalensis</name>
    <dbReference type="NCBI Taxonomy" id="1836974"/>
    <lineage>
        <taxon>Bacteria</taxon>
        <taxon>Bacillati</taxon>
        <taxon>Actinomycetota</taxon>
        <taxon>Actinomycetes</taxon>
        <taxon>Frankiales</taxon>
        <taxon>Frankiaceae</taxon>
        <taxon>Frankia</taxon>
    </lineage>
</organism>
<dbReference type="RefSeq" id="WP_203001089.1">
    <property type="nucleotide sequence ID" value="NZ_JADWYU010000084.1"/>
</dbReference>
<keyword evidence="1" id="KW-1133">Transmembrane helix</keyword>
<keyword evidence="1" id="KW-0472">Membrane</keyword>
<comment type="caution">
    <text evidence="2">The sequence shown here is derived from an EMBL/GenBank/DDBJ whole genome shotgun (WGS) entry which is preliminary data.</text>
</comment>
<dbReference type="Proteomes" id="UP000604475">
    <property type="component" value="Unassembled WGS sequence"/>
</dbReference>
<feature type="transmembrane region" description="Helical" evidence="1">
    <location>
        <begin position="35"/>
        <end position="55"/>
    </location>
</feature>
<evidence type="ECO:0000313" key="2">
    <source>
        <dbReference type="EMBL" id="MBL7626807.1"/>
    </source>
</evidence>
<evidence type="ECO:0000256" key="1">
    <source>
        <dbReference type="SAM" id="Phobius"/>
    </source>
</evidence>
<feature type="transmembrane region" description="Helical" evidence="1">
    <location>
        <begin position="6"/>
        <end position="23"/>
    </location>
</feature>
<keyword evidence="3" id="KW-1185">Reference proteome</keyword>
<reference evidence="2" key="1">
    <citation type="submission" date="2020-12" db="EMBL/GenBank/DDBJ databases">
        <title>Genomic characterization of non-nitrogen-fixing Frankia strains.</title>
        <authorList>
            <person name="Carlos-Shanley C."/>
            <person name="Guerra T."/>
            <person name="Hahn D."/>
        </authorList>
    </citation>
    <scope>NUCLEOTIDE SEQUENCE</scope>
    <source>
        <strain evidence="2">CN6</strain>
    </source>
</reference>
<proteinExistence type="predicted"/>
<dbReference type="AlphaFoldDB" id="A0A937UMG0"/>
<protein>
    <submittedName>
        <fullName evidence="2">Uncharacterized protein</fullName>
    </submittedName>
</protein>
<accession>A0A937UMG0</accession>
<gene>
    <name evidence="2" type="ORF">I7412_06405</name>
</gene>
<name>A0A937UMG0_9ACTN</name>
<dbReference type="EMBL" id="JAEACQ010000149">
    <property type="protein sequence ID" value="MBL7626807.1"/>
    <property type="molecule type" value="Genomic_DNA"/>
</dbReference>
<evidence type="ECO:0000313" key="3">
    <source>
        <dbReference type="Proteomes" id="UP000604475"/>
    </source>
</evidence>